<feature type="domain" description="Amine oxidase" evidence="1">
    <location>
        <begin position="28"/>
        <end position="481"/>
    </location>
</feature>
<evidence type="ECO:0000259" key="1">
    <source>
        <dbReference type="Pfam" id="PF01593"/>
    </source>
</evidence>
<name>A0A949JIZ5_9ACTN</name>
<dbReference type="AlphaFoldDB" id="A0A949JIZ5"/>
<accession>A0A949JIZ5</accession>
<protein>
    <submittedName>
        <fullName evidence="2">FAD-dependent oxidoreductase</fullName>
    </submittedName>
</protein>
<sequence length="503" mass="56021">MTASLQEIDGLNSAFDGPKRVTVVGAGVAGLVAAYELERLGHQVEVIEGSHDIGGRVHTHRFSHRGRSGPAAELGAMRIPAGHRLTMHYIAELGLQNQVREFRTLFSDDAAYLPSSDGYLRVRDAHKPLIEEFAAGLPRRDYGERTLLFGAWLDASIRAIAPRQFYAELRHEIGVELLNLIDHIDLEPYLSGGAGNRIDLHAFFADHPQVRSFCPPRLERFLDDVLDESSSTIVRLGNGMDALPRRLASRIRGNVMTGQEVVGIDVGEDGVDLRIRRGIRTVVRKCDYVVCTVPFSVLRGMRLTGFDQEKLDIVNETKYWPGTKIAFHCREPFWEKDGITGGASFTGGHVRQTYYPPVESEPEQGAVLLASYTLGPDADALSELSDTERDALIVKELSVMHPELRRPGMVLAISGRAWGTHRWSRGAATVRWRQEASLREAEQREAARPQRGLFFAGEHCSSKPAWIEGAIESAIDVAHQIEWYEPRTSRVFAMRATGTEKRP</sequence>
<gene>
    <name evidence="2" type="ORF">JGS22_025280</name>
</gene>
<proteinExistence type="predicted"/>
<comment type="caution">
    <text evidence="2">The sequence shown here is derived from an EMBL/GenBank/DDBJ whole genome shotgun (WGS) entry which is preliminary data.</text>
</comment>
<dbReference type="GO" id="GO:0001716">
    <property type="term" value="F:L-amino-acid oxidase activity"/>
    <property type="evidence" value="ECO:0007669"/>
    <property type="project" value="TreeGrafter"/>
</dbReference>
<dbReference type="RefSeq" id="WP_211040402.1">
    <property type="nucleotide sequence ID" value="NZ_JAELVF020000004.1"/>
</dbReference>
<keyword evidence="3" id="KW-1185">Reference proteome</keyword>
<dbReference type="Pfam" id="PF01593">
    <property type="entry name" value="Amino_oxidase"/>
    <property type="match status" value="1"/>
</dbReference>
<dbReference type="PANTHER" id="PTHR10742:SF342">
    <property type="entry name" value="AMINE OXIDASE"/>
    <property type="match status" value="1"/>
</dbReference>
<dbReference type="Proteomes" id="UP000694501">
    <property type="component" value="Unassembled WGS sequence"/>
</dbReference>
<dbReference type="Gene3D" id="3.90.660.10">
    <property type="match status" value="2"/>
</dbReference>
<dbReference type="InterPro" id="IPR002937">
    <property type="entry name" value="Amino_oxidase"/>
</dbReference>
<reference evidence="2" key="1">
    <citation type="submission" date="2021-06" db="EMBL/GenBank/DDBJ databases">
        <title>Sequencing of actinobacteria type strains.</title>
        <authorList>
            <person name="Nguyen G.-S."/>
            <person name="Wentzel A."/>
        </authorList>
    </citation>
    <scope>NUCLEOTIDE SEQUENCE</scope>
    <source>
        <strain evidence="2">P38-E01</strain>
    </source>
</reference>
<dbReference type="InterPro" id="IPR050281">
    <property type="entry name" value="Flavin_monoamine_oxidase"/>
</dbReference>
<evidence type="ECO:0000313" key="3">
    <source>
        <dbReference type="Proteomes" id="UP000694501"/>
    </source>
</evidence>
<dbReference type="EMBL" id="JAELVF020000004">
    <property type="protein sequence ID" value="MBU7600842.1"/>
    <property type="molecule type" value="Genomic_DNA"/>
</dbReference>
<dbReference type="Gene3D" id="3.50.50.60">
    <property type="entry name" value="FAD/NAD(P)-binding domain"/>
    <property type="match status" value="1"/>
</dbReference>
<evidence type="ECO:0000313" key="2">
    <source>
        <dbReference type="EMBL" id="MBU7600842.1"/>
    </source>
</evidence>
<dbReference type="PANTHER" id="PTHR10742">
    <property type="entry name" value="FLAVIN MONOAMINE OXIDASE"/>
    <property type="match status" value="1"/>
</dbReference>
<dbReference type="InterPro" id="IPR036188">
    <property type="entry name" value="FAD/NAD-bd_sf"/>
</dbReference>
<dbReference type="SUPFAM" id="SSF54373">
    <property type="entry name" value="FAD-linked reductases, C-terminal domain"/>
    <property type="match status" value="1"/>
</dbReference>
<organism evidence="2 3">
    <name type="scientific">Streptomyces tardus</name>
    <dbReference type="NCBI Taxonomy" id="2780544"/>
    <lineage>
        <taxon>Bacteria</taxon>
        <taxon>Bacillati</taxon>
        <taxon>Actinomycetota</taxon>
        <taxon>Actinomycetes</taxon>
        <taxon>Kitasatosporales</taxon>
        <taxon>Streptomycetaceae</taxon>
        <taxon>Streptomyces</taxon>
    </lineage>
</organism>
<dbReference type="GO" id="GO:0009063">
    <property type="term" value="P:amino acid catabolic process"/>
    <property type="evidence" value="ECO:0007669"/>
    <property type="project" value="TreeGrafter"/>
</dbReference>
<dbReference type="Gene3D" id="1.10.10.1620">
    <property type="match status" value="1"/>
</dbReference>
<dbReference type="SUPFAM" id="SSF51905">
    <property type="entry name" value="FAD/NAD(P)-binding domain"/>
    <property type="match status" value="1"/>
</dbReference>